<proteinExistence type="predicted"/>
<protein>
    <submittedName>
        <fullName evidence="1">Uncharacterized protein</fullName>
    </submittedName>
</protein>
<dbReference type="Proteomes" id="UP001409585">
    <property type="component" value="Unassembled WGS sequence"/>
</dbReference>
<accession>A0AAV3U4E7</accession>
<organism evidence="1 2">
    <name type="scientific">Halioxenophilus aromaticivorans</name>
    <dbReference type="NCBI Taxonomy" id="1306992"/>
    <lineage>
        <taxon>Bacteria</taxon>
        <taxon>Pseudomonadati</taxon>
        <taxon>Pseudomonadota</taxon>
        <taxon>Gammaproteobacteria</taxon>
        <taxon>Alteromonadales</taxon>
        <taxon>Alteromonadaceae</taxon>
        <taxon>Halioxenophilus</taxon>
    </lineage>
</organism>
<sequence length="92" mass="10618">MYIFSLTAKTKTDIDGFSAGQEAPFIVYIDFKDLIGAEQLARLFVMKEGFYDVIIEKRKQLPEGKVMQLKRKDPQIKEALKTGYAIQLFDEH</sequence>
<gene>
    <name evidence="1" type="ORF">GCM10025791_28550</name>
</gene>
<dbReference type="RefSeq" id="WP_345423509.1">
    <property type="nucleotide sequence ID" value="NZ_AP031496.1"/>
</dbReference>
<reference evidence="2" key="1">
    <citation type="journal article" date="2019" name="Int. J. Syst. Evol. Microbiol.">
        <title>The Global Catalogue of Microorganisms (GCM) 10K type strain sequencing project: providing services to taxonomists for standard genome sequencing and annotation.</title>
        <authorList>
            <consortium name="The Broad Institute Genomics Platform"/>
            <consortium name="The Broad Institute Genome Sequencing Center for Infectious Disease"/>
            <person name="Wu L."/>
            <person name="Ma J."/>
        </authorList>
    </citation>
    <scope>NUCLEOTIDE SEQUENCE [LARGE SCALE GENOMIC DNA]</scope>
    <source>
        <strain evidence="2">JCM 19134</strain>
    </source>
</reference>
<evidence type="ECO:0000313" key="2">
    <source>
        <dbReference type="Proteomes" id="UP001409585"/>
    </source>
</evidence>
<evidence type="ECO:0000313" key="1">
    <source>
        <dbReference type="EMBL" id="GAA4947279.1"/>
    </source>
</evidence>
<comment type="caution">
    <text evidence="1">The sequence shown here is derived from an EMBL/GenBank/DDBJ whole genome shotgun (WGS) entry which is preliminary data.</text>
</comment>
<name>A0AAV3U4E7_9ALTE</name>
<dbReference type="EMBL" id="BAABLX010000026">
    <property type="protein sequence ID" value="GAA4947279.1"/>
    <property type="molecule type" value="Genomic_DNA"/>
</dbReference>
<dbReference type="AlphaFoldDB" id="A0AAV3U4E7"/>
<keyword evidence="2" id="KW-1185">Reference proteome</keyword>